<organism evidence="3 4">
    <name type="scientific">Mucilaginibacter roseus</name>
    <dbReference type="NCBI Taxonomy" id="1528868"/>
    <lineage>
        <taxon>Bacteria</taxon>
        <taxon>Pseudomonadati</taxon>
        <taxon>Bacteroidota</taxon>
        <taxon>Sphingobacteriia</taxon>
        <taxon>Sphingobacteriales</taxon>
        <taxon>Sphingobacteriaceae</taxon>
        <taxon>Mucilaginibacter</taxon>
    </lineage>
</organism>
<dbReference type="InterPro" id="IPR030395">
    <property type="entry name" value="GP_PDE_dom"/>
</dbReference>
<name>A0ABS8U309_9SPHI</name>
<evidence type="ECO:0000313" key="3">
    <source>
        <dbReference type="EMBL" id="MCD8740237.1"/>
    </source>
</evidence>
<dbReference type="PANTHER" id="PTHR46211:SF14">
    <property type="entry name" value="GLYCEROPHOSPHODIESTER PHOSPHODIESTERASE"/>
    <property type="match status" value="1"/>
</dbReference>
<evidence type="ECO:0000313" key="4">
    <source>
        <dbReference type="Proteomes" id="UP001199919"/>
    </source>
</evidence>
<proteinExistence type="predicted"/>
<dbReference type="PROSITE" id="PS50007">
    <property type="entry name" value="PIPLC_X_DOMAIN"/>
    <property type="match status" value="1"/>
</dbReference>
<dbReference type="RefSeq" id="WP_232176637.1">
    <property type="nucleotide sequence ID" value="NZ_JAJPWV010000002.1"/>
</dbReference>
<comment type="caution">
    <text evidence="3">The sequence shown here is derived from an EMBL/GenBank/DDBJ whole genome shotgun (WGS) entry which is preliminary data.</text>
</comment>
<protein>
    <submittedName>
        <fullName evidence="3">Glycerophosphodiester phosphodiesterase</fullName>
    </submittedName>
</protein>
<dbReference type="SUPFAM" id="SSF51695">
    <property type="entry name" value="PLC-like phosphodiesterases"/>
    <property type="match status" value="1"/>
</dbReference>
<dbReference type="PROSITE" id="PS51704">
    <property type="entry name" value="GP_PDE"/>
    <property type="match status" value="1"/>
</dbReference>
<keyword evidence="1" id="KW-0732">Signal</keyword>
<feature type="domain" description="GP-PDE" evidence="2">
    <location>
        <begin position="23"/>
        <end position="292"/>
    </location>
</feature>
<accession>A0ABS8U309</accession>
<dbReference type="Gene3D" id="3.20.20.190">
    <property type="entry name" value="Phosphatidylinositol (PI) phosphodiesterase"/>
    <property type="match status" value="1"/>
</dbReference>
<gene>
    <name evidence="3" type="ORF">LT679_06445</name>
</gene>
<reference evidence="3 4" key="1">
    <citation type="submission" date="2021-12" db="EMBL/GenBank/DDBJ databases">
        <title>Mucilaginibacter roseus genome.</title>
        <authorList>
            <person name="Ferreira J.R."/>
            <person name="Newman J.D."/>
        </authorList>
    </citation>
    <scope>NUCLEOTIDE SEQUENCE [LARGE SCALE GENOMIC DNA]</scope>
    <source>
        <strain evidence="3 4">LMG 28454</strain>
    </source>
</reference>
<dbReference type="EMBL" id="JAJPWV010000002">
    <property type="protein sequence ID" value="MCD8740237.1"/>
    <property type="molecule type" value="Genomic_DNA"/>
</dbReference>
<sequence>MKYLLSVLLSCSLLSALAQKNTIDLQAHRGGRALMPENSIEAMLHAVDLGARTMELDVVVSKDGQVVVSHDTYMNGDFMLKPDGSEISKAEQKSLLLYTMPYDSIKKYDGGTKVHPGFTAQKKMRTYKPLLTEMIDAVDKYTKAKHLKPVYYNIEIKCSPKGDNVEHPTPDVIADKVMAIVKQKNLLNRCNIQSFDERPLQYLHGKYPKVVLAYLVSNKNTFQQNIDKLGFKPPIISPEYKQIDATFVNDAHAANVKVIPWTVNDAEAMKQLAAIKVDGIISDNPDILVELFGSYQKN</sequence>
<feature type="chain" id="PRO_5047449532" evidence="1">
    <location>
        <begin position="19"/>
        <end position="298"/>
    </location>
</feature>
<dbReference type="PANTHER" id="PTHR46211">
    <property type="entry name" value="GLYCEROPHOSPHORYL DIESTER PHOSPHODIESTERASE"/>
    <property type="match status" value="1"/>
</dbReference>
<dbReference type="InterPro" id="IPR017946">
    <property type="entry name" value="PLC-like_Pdiesterase_TIM-brl"/>
</dbReference>
<feature type="signal peptide" evidence="1">
    <location>
        <begin position="1"/>
        <end position="18"/>
    </location>
</feature>
<evidence type="ECO:0000256" key="1">
    <source>
        <dbReference type="SAM" id="SignalP"/>
    </source>
</evidence>
<keyword evidence="4" id="KW-1185">Reference proteome</keyword>
<evidence type="ECO:0000259" key="2">
    <source>
        <dbReference type="PROSITE" id="PS51704"/>
    </source>
</evidence>
<dbReference type="Pfam" id="PF03009">
    <property type="entry name" value="GDPD"/>
    <property type="match status" value="1"/>
</dbReference>
<dbReference type="Proteomes" id="UP001199919">
    <property type="component" value="Unassembled WGS sequence"/>
</dbReference>